<accession>A0A6L2PPK7</accession>
<dbReference type="EMBL" id="BLKM01000477">
    <property type="protein sequence ID" value="GFG34326.1"/>
    <property type="molecule type" value="Genomic_DNA"/>
</dbReference>
<evidence type="ECO:0000313" key="4">
    <source>
        <dbReference type="EMBL" id="GFG34326.1"/>
    </source>
</evidence>
<feature type="region of interest" description="Disordered" evidence="2">
    <location>
        <begin position="1725"/>
        <end position="1752"/>
    </location>
</feature>
<dbReference type="FunFam" id="1.10.8.270:FF:000009">
    <property type="entry name" value="TBC1 domain family member 30"/>
    <property type="match status" value="1"/>
</dbReference>
<dbReference type="PANTHER" id="PTHR13399:SF2">
    <property type="entry name" value="TRANSLOCON-ASSOCIATED PROTEIN SUBUNIT GAMMA"/>
    <property type="match status" value="1"/>
</dbReference>
<dbReference type="PANTHER" id="PTHR13399">
    <property type="entry name" value="TRANSLOCON-ASSOCIATED PROTEIN TRAP , GAMMA SUBUNIT"/>
    <property type="match status" value="1"/>
</dbReference>
<feature type="compositionally biased region" description="Basic and acidic residues" evidence="2">
    <location>
        <begin position="1786"/>
        <end position="1797"/>
    </location>
</feature>
<feature type="compositionally biased region" description="Basic and acidic residues" evidence="2">
    <location>
        <begin position="802"/>
        <end position="822"/>
    </location>
</feature>
<dbReference type="OrthoDB" id="289721at2759"/>
<evidence type="ECO:0000313" key="5">
    <source>
        <dbReference type="Proteomes" id="UP000502823"/>
    </source>
</evidence>
<dbReference type="SMART" id="SM00164">
    <property type="entry name" value="TBC"/>
    <property type="match status" value="1"/>
</dbReference>
<dbReference type="InterPro" id="IPR035969">
    <property type="entry name" value="Rab-GAP_TBC_sf"/>
</dbReference>
<feature type="region of interest" description="Disordered" evidence="2">
    <location>
        <begin position="1175"/>
        <end position="1214"/>
    </location>
</feature>
<proteinExistence type="predicted"/>
<feature type="compositionally biased region" description="Basic and acidic residues" evidence="2">
    <location>
        <begin position="1810"/>
        <end position="1830"/>
    </location>
</feature>
<feature type="region of interest" description="Disordered" evidence="2">
    <location>
        <begin position="567"/>
        <end position="652"/>
    </location>
</feature>
<evidence type="ECO:0000256" key="1">
    <source>
        <dbReference type="ARBA" id="ARBA00067508"/>
    </source>
</evidence>
<feature type="region of interest" description="Disordered" evidence="2">
    <location>
        <begin position="497"/>
        <end position="526"/>
    </location>
</feature>
<feature type="region of interest" description="Disordered" evidence="2">
    <location>
        <begin position="799"/>
        <end position="822"/>
    </location>
</feature>
<dbReference type="GO" id="GO:0005783">
    <property type="term" value="C:endoplasmic reticulum"/>
    <property type="evidence" value="ECO:0007669"/>
    <property type="project" value="TreeGrafter"/>
</dbReference>
<dbReference type="PROSITE" id="PS50086">
    <property type="entry name" value="TBC_RABGAP"/>
    <property type="match status" value="1"/>
</dbReference>
<protein>
    <recommendedName>
        <fullName evidence="1">TBC1 domain family member 30</fullName>
    </recommendedName>
</protein>
<dbReference type="Pfam" id="PF00566">
    <property type="entry name" value="RabGAP-TBC"/>
    <property type="match status" value="1"/>
</dbReference>
<dbReference type="InterPro" id="IPR032738">
    <property type="entry name" value="Tbc1d30_C"/>
</dbReference>
<evidence type="ECO:0000259" key="3">
    <source>
        <dbReference type="PROSITE" id="PS50086"/>
    </source>
</evidence>
<feature type="region of interest" description="Disordered" evidence="2">
    <location>
        <begin position="1771"/>
        <end position="1842"/>
    </location>
</feature>
<feature type="compositionally biased region" description="Low complexity" evidence="2">
    <location>
        <begin position="416"/>
        <end position="428"/>
    </location>
</feature>
<feature type="region of interest" description="Disordered" evidence="2">
    <location>
        <begin position="1361"/>
        <end position="1383"/>
    </location>
</feature>
<dbReference type="InterPro" id="IPR000195">
    <property type="entry name" value="Rab-GAP-TBC_dom"/>
</dbReference>
<dbReference type="SUPFAM" id="SSF47923">
    <property type="entry name" value="Ypt/Rab-GAP domain of gyp1p"/>
    <property type="match status" value="2"/>
</dbReference>
<feature type="compositionally biased region" description="Basic and acidic residues" evidence="2">
    <location>
        <begin position="1734"/>
        <end position="1744"/>
    </location>
</feature>
<feature type="compositionally biased region" description="Polar residues" evidence="2">
    <location>
        <begin position="1831"/>
        <end position="1842"/>
    </location>
</feature>
<sequence>MSSGVTRPLPKSCTVTAYPSSTGNKPAVYGSLIFFFVPAGQDTRIRFSVMPYPGDSGFTQWHDAMKMVARLPGGIPQEFRRRLWLTVAEKHLQSRGVDWSHAERLCFNEWSNPDDDELGVQIVKDLHRTGCSLFCGAAAEENQALLKRVLLAYARWNKAVGYCQGFNMLAALILQVMDRSESDSVMIYLIEGVLPESYFANNLRGLSVDMAVFRDLLRLRLPTLSRHLEQLQHDARDSATGTSYEPPLTNVFTMQWFLTLFSNCLPQSTVLRVWDLIFLEGNEVLLRTALAIWDGLADRIMAVNSADEFYSIMGVLTREMLEFGLMDTNNLIKTIVTIAPFPFPELPELRDKYLYNITPWTQTVSTAARRGLRLFYSDDDEDDGTDEDDEKIAVAAAYGISAVFRSPRRRDSMNRAPSPSSSLSAISYSPATADRDRLALDISALKQQYAKLRERQRQAHIILTAACARQPLGPSVPTPIAMNHLLLGKNALLSVRGRRSGPPSGAVPPPASTALKSVHKPQRRSQQLHITAQGQLITASHTEVVSPQIQQQQAAKLSGETLHWKDTTQKKQRKGSKQDATIVQSTPSADAEKTQGIRHKTTMSREVPLNKELELTTENDTESDDSKSSTSTELCDEPGQLSDFDSEEPTSISETSVQVLSTGEASITKLPSTSPIDNSGLSTSLLVANDLLPLKSLRNALTPSKSRECFVFESKPVPPSEKFTGKSTESVHTESSQLQQPLLVPLHLRQENFHPVTKSDLMLLSSNETFMCKPTTDISFYVADNILKSSLSMDTSQVTCSRESHLGPEDDNAKHTSSEKTESAAKIDASCVFKQSSSTEKKSPFSSEFFVPFHTSKLKVITSEGINNHDTISKESNDSNCDFCTEQSVENVSEICGIAVSKTHLAQQHITYSSPSEVPHPENKMEEEMSKIPTDLKFVKFTDNCKEESISVPEITQQNHWGTVEPLKYLITETLQYLQDTQYIAPTSLPSGNLSPIAPIRMLQDDVPTTAEKEDIQDSDVEPTEELKADIRIDCICTERSLPEFHRSVVPFSSMPKCGTADNDHDEKADTLKTLKSEEDRCVSVGENEDISKLLQLNLTLQDRKQVMKEGDQACEVRNIANLEITETHNAEMSEVLEISQNIHLGRRNSENALKIIQENSEILQRILHCQVRRPSKLSEEESNDSNLPSIPTSSSPENSDITPSQQAVSGKMKTVSSDTCIQTVLSPKDDVSVKLASEGSLNLPISIHSLPKCDKAIKSITDHPQSEEGVSVESKMLHLEKEHVQEPTAEHFDSHCSSIPAIPVDFLKEHEFCKPKQEEKHAPSLGSDWSLSLSQEISNEKPPRFSAGFHILKTETEISDNVIEVPDPSDKQSLSQSEDATMSNLTGSSVYSSFPLCENIHHMESRAHGTTEAELDRKQTSTMQFDWKRLQALDSNLDGNISSKLPKHYSPQATTHTSYSSYSSKVVKENLQVQDPPIVPVTQAEGIISAKWTDNDDGDIRIDKNFIMTERTSSDLQFHIDTSFPKPSSDSSSSSWFTEKCTLKDGSSATKSTCESHKLSYPSSCYSTCSSDFSTSEHEYSPARTKSWCTEDRSDYFQHNSTKHTESLPSWYTKHSTTRPSDSFILTSSSDRTEISPRGDYLQKSSYSSTQGFREDFHYSFRPNATSTLDLNSETQDVTSRKSTRDQSRPHSTIISDVASTTVLNRSYSSSSIDGYLTRIRPGLSSPANSSNQEHHPFFKSESDISSSQALDKHTTTVYNPTYEIENSMKVPATAEYRHSTKPPRRNESEPKHSAEDLSPPNYSSFPHSRCDKDKPLSPMKSEYRKENFDPNNLSTESPLVTPSLSATKVGISHSNSLSPTKSKNIYVSLPPLKTSNLGSPTRSKSKFDPFPPRPTMRQPRELGIKLGLYSSDCANKNVKATNKKT</sequence>
<dbReference type="Pfam" id="PF15733">
    <property type="entry name" value="DUF4682"/>
    <property type="match status" value="1"/>
</dbReference>
<feature type="region of interest" description="Disordered" evidence="2">
    <location>
        <begin position="408"/>
        <end position="428"/>
    </location>
</feature>
<feature type="region of interest" description="Disordered" evidence="2">
    <location>
        <begin position="1669"/>
        <end position="1694"/>
    </location>
</feature>
<feature type="compositionally biased region" description="Polar residues" evidence="2">
    <location>
        <begin position="1669"/>
        <end position="1679"/>
    </location>
</feature>
<dbReference type="Gene3D" id="1.10.472.80">
    <property type="entry name" value="Ypt/Rab-GAP domain of gyp1p, domain 3"/>
    <property type="match status" value="1"/>
</dbReference>
<gene>
    <name evidence="4" type="ORF">Cfor_08949</name>
</gene>
<feature type="compositionally biased region" description="Polar residues" evidence="2">
    <location>
        <begin position="578"/>
        <end position="588"/>
    </location>
</feature>
<dbReference type="InParanoid" id="A0A6L2PPK7"/>
<reference evidence="5" key="1">
    <citation type="submission" date="2020-01" db="EMBL/GenBank/DDBJ databases">
        <title>Draft genome sequence of the Termite Coptotermes fromosanus.</title>
        <authorList>
            <person name="Itakura S."/>
            <person name="Yosikawa Y."/>
            <person name="Umezawa K."/>
        </authorList>
    </citation>
    <scope>NUCLEOTIDE SEQUENCE [LARGE SCALE GENOMIC DNA]</scope>
</reference>
<organism evidence="4 5">
    <name type="scientific">Coptotermes formosanus</name>
    <name type="common">Formosan subterranean termite</name>
    <dbReference type="NCBI Taxonomy" id="36987"/>
    <lineage>
        <taxon>Eukaryota</taxon>
        <taxon>Metazoa</taxon>
        <taxon>Ecdysozoa</taxon>
        <taxon>Arthropoda</taxon>
        <taxon>Hexapoda</taxon>
        <taxon>Insecta</taxon>
        <taxon>Pterygota</taxon>
        <taxon>Neoptera</taxon>
        <taxon>Polyneoptera</taxon>
        <taxon>Dictyoptera</taxon>
        <taxon>Blattodea</taxon>
        <taxon>Blattoidea</taxon>
        <taxon>Termitoidae</taxon>
        <taxon>Rhinotermitidae</taxon>
        <taxon>Coptotermes</taxon>
    </lineage>
</organism>
<feature type="compositionally biased region" description="Basic and acidic residues" evidence="2">
    <location>
        <begin position="1680"/>
        <end position="1690"/>
    </location>
</feature>
<feature type="region of interest" description="Disordered" evidence="2">
    <location>
        <begin position="1873"/>
        <end position="1900"/>
    </location>
</feature>
<feature type="domain" description="Rab-GAP TBC" evidence="3">
    <location>
        <begin position="74"/>
        <end position="281"/>
    </location>
</feature>
<comment type="caution">
    <text evidence="4">The sequence shown here is derived from an EMBL/GenBank/DDBJ whole genome shotgun (WGS) entry which is preliminary data.</text>
</comment>
<name>A0A6L2PPK7_COPFO</name>
<dbReference type="Gene3D" id="1.10.8.270">
    <property type="entry name" value="putative rabgap domain of human tbc1 domain family member 14 like domains"/>
    <property type="match status" value="1"/>
</dbReference>
<feature type="compositionally biased region" description="Polar residues" evidence="2">
    <location>
        <begin position="1372"/>
        <end position="1383"/>
    </location>
</feature>
<evidence type="ECO:0000256" key="2">
    <source>
        <dbReference type="SAM" id="MobiDB-lite"/>
    </source>
</evidence>
<dbReference type="Proteomes" id="UP000502823">
    <property type="component" value="Unassembled WGS sequence"/>
</dbReference>
<feature type="compositionally biased region" description="Polar residues" evidence="2">
    <location>
        <begin position="1185"/>
        <end position="1214"/>
    </location>
</feature>
<feature type="compositionally biased region" description="Polar residues" evidence="2">
    <location>
        <begin position="1875"/>
        <end position="1884"/>
    </location>
</feature>
<dbReference type="FunFam" id="1.10.472.80:FF:000011">
    <property type="entry name" value="TBC1 domain family member 30"/>
    <property type="match status" value="1"/>
</dbReference>
<keyword evidence="5" id="KW-1185">Reference proteome</keyword>